<dbReference type="EMBL" id="LSRL02000092">
    <property type="protein sequence ID" value="TDG44894.1"/>
    <property type="molecule type" value="Genomic_DNA"/>
</dbReference>
<evidence type="ECO:0000256" key="1">
    <source>
        <dbReference type="SAM" id="MobiDB-lite"/>
    </source>
</evidence>
<evidence type="ECO:0000313" key="3">
    <source>
        <dbReference type="EMBL" id="TDG44894.1"/>
    </source>
</evidence>
<evidence type="ECO:0000313" key="4">
    <source>
        <dbReference type="Proteomes" id="UP000295192"/>
    </source>
</evidence>
<sequence>MAKYYMTLALLLCLALENNNIYARSHPSGSDEAGSLPIVRAHPHSKHQPHQHSQQLQHQHVQQLQQHHTRQQRDRQPKRIAPDPTSEEEELNQLHYEQRLRRHLRRQREHQLEQERSYHRVPATQLKTSPNLWQLLSQGYQFDDKEEQQDQAQEHNQDLPELFPPMFNDAPADDLMQHEDPEDYIRNELQQSLDEPAPPIVLEDSSSTHNASSHTNGTASRGCPKCESNRQVEHITEEELRRLRIEFVKQQILEKLRLKESPNVSAVELPRPIFEGVTLQNSEESTKNKDYDDYYARTNQKFILLQRGGKE</sequence>
<feature type="compositionally biased region" description="Low complexity" evidence="1">
    <location>
        <begin position="51"/>
        <end position="66"/>
    </location>
</feature>
<dbReference type="STRING" id="7232.A0A484B8C5"/>
<feature type="region of interest" description="Disordered" evidence="1">
    <location>
        <begin position="106"/>
        <end position="125"/>
    </location>
</feature>
<reference evidence="3 4" key="1">
    <citation type="journal article" date="2019" name="J. Hered.">
        <title>An Improved Genome Assembly for Drosophila navojoa, the Basal Species in the mojavensis Cluster.</title>
        <authorList>
            <person name="Vanderlinde T."/>
            <person name="Dupim E.G."/>
            <person name="Nazario-Yepiz N.O."/>
            <person name="Carvalho A.B."/>
        </authorList>
    </citation>
    <scope>NUCLEOTIDE SEQUENCE [LARGE SCALE GENOMIC DNA]</scope>
    <source>
        <strain evidence="3">Navoj_Jal97</strain>
        <tissue evidence="3">Whole organism</tissue>
    </source>
</reference>
<organism evidence="3 4">
    <name type="scientific">Drosophila navojoa</name>
    <name type="common">Fruit fly</name>
    <dbReference type="NCBI Taxonomy" id="7232"/>
    <lineage>
        <taxon>Eukaryota</taxon>
        <taxon>Metazoa</taxon>
        <taxon>Ecdysozoa</taxon>
        <taxon>Arthropoda</taxon>
        <taxon>Hexapoda</taxon>
        <taxon>Insecta</taxon>
        <taxon>Pterygota</taxon>
        <taxon>Neoptera</taxon>
        <taxon>Endopterygota</taxon>
        <taxon>Diptera</taxon>
        <taxon>Brachycera</taxon>
        <taxon>Muscomorpha</taxon>
        <taxon>Ephydroidea</taxon>
        <taxon>Drosophilidae</taxon>
        <taxon>Drosophila</taxon>
    </lineage>
</organism>
<feature type="compositionally biased region" description="Basic and acidic residues" evidence="1">
    <location>
        <begin position="71"/>
        <end position="81"/>
    </location>
</feature>
<dbReference type="OrthoDB" id="6516235at2759"/>
<evidence type="ECO:0008006" key="5">
    <source>
        <dbReference type="Google" id="ProtNLM"/>
    </source>
</evidence>
<keyword evidence="4" id="KW-1185">Reference proteome</keyword>
<feature type="region of interest" description="Disordered" evidence="1">
    <location>
        <begin position="143"/>
        <end position="176"/>
    </location>
</feature>
<comment type="caution">
    <text evidence="3">The sequence shown here is derived from an EMBL/GenBank/DDBJ whole genome shotgun (WGS) entry which is preliminary data.</text>
</comment>
<proteinExistence type="predicted"/>
<name>A0A484B8C5_DRONA</name>
<feature type="chain" id="PRO_5019871045" description="KID domain-containing protein" evidence="2">
    <location>
        <begin position="24"/>
        <end position="311"/>
    </location>
</feature>
<feature type="region of interest" description="Disordered" evidence="1">
    <location>
        <begin position="42"/>
        <end position="93"/>
    </location>
</feature>
<accession>A0A484B8C5</accession>
<dbReference type="Proteomes" id="UP000295192">
    <property type="component" value="Unassembled WGS sequence"/>
</dbReference>
<feature type="compositionally biased region" description="Low complexity" evidence="1">
    <location>
        <begin position="205"/>
        <end position="216"/>
    </location>
</feature>
<feature type="region of interest" description="Disordered" evidence="1">
    <location>
        <begin position="198"/>
        <end position="226"/>
    </location>
</feature>
<protein>
    <recommendedName>
        <fullName evidence="5">KID domain-containing protein</fullName>
    </recommendedName>
</protein>
<dbReference type="Gene3D" id="2.60.120.970">
    <property type="match status" value="1"/>
</dbReference>
<dbReference type="AlphaFoldDB" id="A0A484B8C5"/>
<evidence type="ECO:0000256" key="2">
    <source>
        <dbReference type="SAM" id="SignalP"/>
    </source>
</evidence>
<feature type="compositionally biased region" description="Basic and acidic residues" evidence="1">
    <location>
        <begin position="109"/>
        <end position="118"/>
    </location>
</feature>
<feature type="signal peptide" evidence="2">
    <location>
        <begin position="1"/>
        <end position="23"/>
    </location>
</feature>
<gene>
    <name evidence="3" type="ORF">AWZ03_008702</name>
</gene>
<keyword evidence="2" id="KW-0732">Signal</keyword>